<dbReference type="InterPro" id="IPR007449">
    <property type="entry name" value="ZipA_FtsZ-bd_C"/>
</dbReference>
<organism evidence="12 13">
    <name type="scientific">Faucicola osloensis</name>
    <name type="common">Moraxella osloensis</name>
    <dbReference type="NCBI Taxonomy" id="34062"/>
    <lineage>
        <taxon>Bacteria</taxon>
        <taxon>Pseudomonadati</taxon>
        <taxon>Pseudomonadota</taxon>
        <taxon>Gammaproteobacteria</taxon>
        <taxon>Moraxellales</taxon>
        <taxon>Moraxellaceae</taxon>
        <taxon>Faucicola</taxon>
    </lineage>
</organism>
<dbReference type="PANTHER" id="PTHR38685:SF1">
    <property type="entry name" value="CELL DIVISION PROTEIN ZIPA"/>
    <property type="match status" value="1"/>
</dbReference>
<protein>
    <recommendedName>
        <fullName evidence="8">Cell division protein ZipA</fullName>
    </recommendedName>
</protein>
<dbReference type="SMART" id="SM00771">
    <property type="entry name" value="ZipA_C"/>
    <property type="match status" value="1"/>
</dbReference>
<name>A0A378QCU4_FAUOS</name>
<evidence type="ECO:0000256" key="3">
    <source>
        <dbReference type="ARBA" id="ARBA00022618"/>
    </source>
</evidence>
<keyword evidence="5 10" id="KW-1133">Transmembrane helix</keyword>
<dbReference type="InterPro" id="IPR011919">
    <property type="entry name" value="Cell_div_ZipA"/>
</dbReference>
<keyword evidence="6 9" id="KW-0472">Membrane</keyword>
<gene>
    <name evidence="12" type="primary">zipA</name>
    <name evidence="12" type="ORF">NCTC10465_00809</name>
</gene>
<keyword evidence="3 8" id="KW-0132">Cell division</keyword>
<feature type="domain" description="ZipA C-terminal FtsZ-binding" evidence="11">
    <location>
        <begin position="182"/>
        <end position="314"/>
    </location>
</feature>
<dbReference type="RefSeq" id="WP_062331391.1">
    <property type="nucleotide sequence ID" value="NZ_CBCRZU010000009.1"/>
</dbReference>
<feature type="transmembrane region" description="Helical" evidence="10">
    <location>
        <begin position="6"/>
        <end position="24"/>
    </location>
</feature>
<comment type="function">
    <text evidence="8">Essential cell division protein that stabilizes the FtsZ protofilaments by cross-linking them and that serves as a cytoplasmic membrane anchor for the Z ring. Also required for the recruitment to the septal ring of downstream cell division proteins.</text>
</comment>
<comment type="subcellular location">
    <subcellularLocation>
        <location evidence="9">Cell inner membrane</location>
        <topology evidence="9">Single-pass type I membrane protein</topology>
    </subcellularLocation>
</comment>
<evidence type="ECO:0000256" key="10">
    <source>
        <dbReference type="SAM" id="Phobius"/>
    </source>
</evidence>
<evidence type="ECO:0000256" key="1">
    <source>
        <dbReference type="ARBA" id="ARBA00022475"/>
    </source>
</evidence>
<dbReference type="GO" id="GO:0000917">
    <property type="term" value="P:division septum assembly"/>
    <property type="evidence" value="ECO:0007669"/>
    <property type="project" value="TreeGrafter"/>
</dbReference>
<evidence type="ECO:0000256" key="5">
    <source>
        <dbReference type="ARBA" id="ARBA00022989"/>
    </source>
</evidence>
<evidence type="ECO:0000256" key="4">
    <source>
        <dbReference type="ARBA" id="ARBA00022692"/>
    </source>
</evidence>
<dbReference type="GO" id="GO:0005886">
    <property type="term" value="C:plasma membrane"/>
    <property type="evidence" value="ECO:0007669"/>
    <property type="project" value="UniProtKB-SubCell"/>
</dbReference>
<evidence type="ECO:0000313" key="13">
    <source>
        <dbReference type="Proteomes" id="UP000255230"/>
    </source>
</evidence>
<evidence type="ECO:0000256" key="8">
    <source>
        <dbReference type="RuleBase" id="RU003612"/>
    </source>
</evidence>
<sequence>MSITQLILIILAVVAIVWGIYTLLKSIRQKNQDVLATDAIEHDKDGLPIIPRHQRPEPQESQLFKAEITSDNPKGEVKLSADDTELHLDNYPANGGFANANANANATKSANDKLLAETHTFVENENDAFSMLANATETITPVVHTFDENQLKKDSFTDNSPILDTHIQAQIDEEQNSPLNNAIQNINISIFPNQQFVDIKGDYLLELIDKYGLKFGAMNMFHRYENKDGTGLLWFSLMMIDNEGISPFDLNRLPTQTMKGLVLFLSLPHPRPVQGFDSMMSIAGLLANDLNATVYDDTGEPINKENTQAMRELAINFGR</sequence>
<comment type="similarity">
    <text evidence="8">Belongs to the ZipA family.</text>
</comment>
<dbReference type="Gene3D" id="3.30.1400.10">
    <property type="entry name" value="ZipA, C-terminal FtsZ-binding domain"/>
    <property type="match status" value="1"/>
</dbReference>
<dbReference type="AlphaFoldDB" id="A0A378QCU4"/>
<evidence type="ECO:0000313" key="12">
    <source>
        <dbReference type="EMBL" id="STY97037.1"/>
    </source>
</evidence>
<keyword evidence="4 9" id="KW-0812">Transmembrane</keyword>
<dbReference type="GeneID" id="35779600"/>
<reference evidence="12 13" key="1">
    <citation type="submission" date="2018-06" db="EMBL/GenBank/DDBJ databases">
        <authorList>
            <consortium name="Pathogen Informatics"/>
            <person name="Doyle S."/>
        </authorList>
    </citation>
    <scope>NUCLEOTIDE SEQUENCE [LARGE SCALE GENOMIC DNA]</scope>
    <source>
        <strain evidence="12 13">NCTC10465</strain>
    </source>
</reference>
<evidence type="ECO:0000256" key="2">
    <source>
        <dbReference type="ARBA" id="ARBA00022519"/>
    </source>
</evidence>
<dbReference type="Proteomes" id="UP000255230">
    <property type="component" value="Unassembled WGS sequence"/>
</dbReference>
<keyword evidence="7 8" id="KW-0131">Cell cycle</keyword>
<evidence type="ECO:0000256" key="7">
    <source>
        <dbReference type="ARBA" id="ARBA00023306"/>
    </source>
</evidence>
<keyword evidence="13" id="KW-1185">Reference proteome</keyword>
<keyword evidence="2 9" id="KW-0997">Cell inner membrane</keyword>
<dbReference type="KEGG" id="mos:AXE82_03280"/>
<dbReference type="EMBL" id="UGPY01000001">
    <property type="protein sequence ID" value="STY97037.1"/>
    <property type="molecule type" value="Genomic_DNA"/>
</dbReference>
<dbReference type="GO" id="GO:0032153">
    <property type="term" value="C:cell division site"/>
    <property type="evidence" value="ECO:0007669"/>
    <property type="project" value="TreeGrafter"/>
</dbReference>
<dbReference type="InterPro" id="IPR036765">
    <property type="entry name" value="ZipA_FtsZ-bd_C_sf"/>
</dbReference>
<dbReference type="PANTHER" id="PTHR38685">
    <property type="entry name" value="CELL DIVISION PROTEIN ZIPA"/>
    <property type="match status" value="1"/>
</dbReference>
<dbReference type="SUPFAM" id="SSF64383">
    <property type="entry name" value="Cell-division protein ZipA, C-terminal domain"/>
    <property type="match status" value="1"/>
</dbReference>
<proteinExistence type="inferred from homology"/>
<dbReference type="Pfam" id="PF04354">
    <property type="entry name" value="ZipA_C"/>
    <property type="match status" value="1"/>
</dbReference>
<evidence type="ECO:0000259" key="11">
    <source>
        <dbReference type="SMART" id="SM00771"/>
    </source>
</evidence>
<accession>A0A378QCU4</accession>
<evidence type="ECO:0000256" key="9">
    <source>
        <dbReference type="RuleBase" id="RU003613"/>
    </source>
</evidence>
<keyword evidence="1 9" id="KW-1003">Cell membrane</keyword>
<evidence type="ECO:0000256" key="6">
    <source>
        <dbReference type="ARBA" id="ARBA00023136"/>
    </source>
</evidence>